<comment type="caution">
    <text evidence="1">The sequence shown here is derived from an EMBL/GenBank/DDBJ whole genome shotgun (WGS) entry which is preliminary data.</text>
</comment>
<evidence type="ECO:0000313" key="2">
    <source>
        <dbReference type="Proteomes" id="UP000286997"/>
    </source>
</evidence>
<proteinExistence type="predicted"/>
<sequence length="68" mass="7835">MSYAIHVREVHPHAHEYVLAYDIDGREQAERVVRSLATSFPRHGPGATSGRYWFVSPSGYFQIWSELD</sequence>
<dbReference type="AlphaFoldDB" id="A0A3S2XNH6"/>
<keyword evidence="2" id="KW-1185">Reference proteome</keyword>
<evidence type="ECO:0000313" key="1">
    <source>
        <dbReference type="EMBL" id="RVU19107.1"/>
    </source>
</evidence>
<protein>
    <submittedName>
        <fullName evidence="1">Uncharacterized protein</fullName>
    </submittedName>
</protein>
<name>A0A3S2XNH6_9HYPH</name>
<dbReference type="Proteomes" id="UP000286997">
    <property type="component" value="Unassembled WGS sequence"/>
</dbReference>
<gene>
    <name evidence="1" type="ORF">EOE48_09440</name>
</gene>
<organism evidence="1 2">
    <name type="scientific">Methylobacterium oryzihabitans</name>
    <dbReference type="NCBI Taxonomy" id="2499852"/>
    <lineage>
        <taxon>Bacteria</taxon>
        <taxon>Pseudomonadati</taxon>
        <taxon>Pseudomonadota</taxon>
        <taxon>Alphaproteobacteria</taxon>
        <taxon>Hyphomicrobiales</taxon>
        <taxon>Methylobacteriaceae</taxon>
        <taxon>Methylobacterium</taxon>
    </lineage>
</organism>
<dbReference type="EMBL" id="SACP01000007">
    <property type="protein sequence ID" value="RVU19107.1"/>
    <property type="molecule type" value="Genomic_DNA"/>
</dbReference>
<accession>A0A3S2XNH6</accession>
<dbReference type="RefSeq" id="WP_127728544.1">
    <property type="nucleotide sequence ID" value="NZ_SACP01000007.1"/>
</dbReference>
<reference evidence="1 2" key="1">
    <citation type="submission" date="2019-01" db="EMBL/GenBank/DDBJ databases">
        <authorList>
            <person name="Chen W.-M."/>
        </authorList>
    </citation>
    <scope>NUCLEOTIDE SEQUENCE [LARGE SCALE GENOMIC DNA]</scope>
    <source>
        <strain evidence="1 2">TER-1</strain>
    </source>
</reference>